<dbReference type="Proteomes" id="UP000057737">
    <property type="component" value="Unassembled WGS sequence"/>
</dbReference>
<name>A0A109K0X1_9BRAD</name>
<gene>
    <name evidence="2" type="ORF">AS156_34355</name>
</gene>
<organism evidence="2 3">
    <name type="scientific">Bradyrhizobium macuxiense</name>
    <dbReference type="NCBI Taxonomy" id="1755647"/>
    <lineage>
        <taxon>Bacteria</taxon>
        <taxon>Pseudomonadati</taxon>
        <taxon>Pseudomonadota</taxon>
        <taxon>Alphaproteobacteria</taxon>
        <taxon>Hyphomicrobiales</taxon>
        <taxon>Nitrobacteraceae</taxon>
        <taxon>Bradyrhizobium</taxon>
    </lineage>
</organism>
<evidence type="ECO:0000313" key="2">
    <source>
        <dbReference type="EMBL" id="KWV58653.1"/>
    </source>
</evidence>
<reference evidence="2 3" key="1">
    <citation type="submission" date="2015-11" db="EMBL/GenBank/DDBJ databases">
        <title>Draft Genome Sequence of the Strain BR 10303 (Bradyrhizobium sp.) isolated from nodules of Centrolobium paraense.</title>
        <authorList>
            <person name="Zelli J.E."/>
            <person name="Simoes-Araujo J.L."/>
            <person name="Barauna A.C."/>
            <person name="Silva K."/>
        </authorList>
    </citation>
    <scope>NUCLEOTIDE SEQUENCE [LARGE SCALE GENOMIC DNA]</scope>
    <source>
        <strain evidence="2 3">BR 10303</strain>
    </source>
</reference>
<accession>A0A109K0X1</accession>
<feature type="region of interest" description="Disordered" evidence="1">
    <location>
        <begin position="1"/>
        <end position="21"/>
    </location>
</feature>
<dbReference type="AlphaFoldDB" id="A0A109K0X1"/>
<evidence type="ECO:0000313" key="3">
    <source>
        <dbReference type="Proteomes" id="UP000057737"/>
    </source>
</evidence>
<dbReference type="EMBL" id="LNCU01000036">
    <property type="protein sequence ID" value="KWV58653.1"/>
    <property type="molecule type" value="Genomic_DNA"/>
</dbReference>
<keyword evidence="3" id="KW-1185">Reference proteome</keyword>
<evidence type="ECO:0000256" key="1">
    <source>
        <dbReference type="SAM" id="MobiDB-lite"/>
    </source>
</evidence>
<comment type="caution">
    <text evidence="2">The sequence shown here is derived from an EMBL/GenBank/DDBJ whole genome shotgun (WGS) entry which is preliminary data.</text>
</comment>
<dbReference type="RefSeq" id="WP_066503448.1">
    <property type="nucleotide sequence ID" value="NZ_LNCU01000036.1"/>
</dbReference>
<proteinExistence type="predicted"/>
<sequence>MDDQRGRCDNLAGVSGAGSHPQSLRGYGNILLRPQRKQPLWDDLSQTRDWADFASIMAVASQIL</sequence>
<protein>
    <submittedName>
        <fullName evidence="2">Uncharacterized protein</fullName>
    </submittedName>
</protein>